<protein>
    <submittedName>
        <fullName evidence="2">Uncharacterized protein</fullName>
    </submittedName>
</protein>
<evidence type="ECO:0000313" key="2">
    <source>
        <dbReference type="EMBL" id="CDZ78931.1"/>
    </source>
</evidence>
<dbReference type="Proteomes" id="UP000044071">
    <property type="component" value="Unassembled WGS sequence"/>
</dbReference>
<sequence length="134" mass="14354">MLQKIKCGLICSALVLLSTNLWASPSMGLPLDISKSTAYTLNAGEKRIITNYDPKEISAKCKISTQDKNCHSVDAVHIEDTPMFTINGKPLTGLTTLGLCHNDDLFLSADSTAAVSLTNNSKTSYIAVSCSITK</sequence>
<feature type="chain" id="PRO_5009744164" evidence="1">
    <location>
        <begin position="24"/>
        <end position="134"/>
    </location>
</feature>
<accession>A0A078L188</accession>
<proteinExistence type="predicted"/>
<name>A0A078L188_9GAMM</name>
<evidence type="ECO:0000256" key="1">
    <source>
        <dbReference type="SAM" id="SignalP"/>
    </source>
</evidence>
<evidence type="ECO:0000313" key="3">
    <source>
        <dbReference type="Proteomes" id="UP000044071"/>
    </source>
</evidence>
<dbReference type="EMBL" id="CCSB01000004">
    <property type="protein sequence ID" value="CDZ78931.1"/>
    <property type="molecule type" value="Genomic_DNA"/>
</dbReference>
<organism evidence="2 3">
    <name type="scientific">Legionella massiliensis</name>
    <dbReference type="NCBI Taxonomy" id="1034943"/>
    <lineage>
        <taxon>Bacteria</taxon>
        <taxon>Pseudomonadati</taxon>
        <taxon>Pseudomonadota</taxon>
        <taxon>Gammaproteobacteria</taxon>
        <taxon>Legionellales</taxon>
        <taxon>Legionellaceae</taxon>
        <taxon>Legionella</taxon>
    </lineage>
</organism>
<keyword evidence="3" id="KW-1185">Reference proteome</keyword>
<dbReference type="AlphaFoldDB" id="A0A078L188"/>
<feature type="signal peptide" evidence="1">
    <location>
        <begin position="1"/>
        <end position="23"/>
    </location>
</feature>
<dbReference type="STRING" id="1034943.BN59_03246"/>
<gene>
    <name evidence="2" type="ORF">BN59_03246</name>
</gene>
<dbReference type="RefSeq" id="WP_044012107.1">
    <property type="nucleotide sequence ID" value="NZ_CCVW01000004.1"/>
</dbReference>
<keyword evidence="1" id="KW-0732">Signal</keyword>
<reference evidence="2 3" key="1">
    <citation type="submission" date="2014-06" db="EMBL/GenBank/DDBJ databases">
        <authorList>
            <person name="Urmite Genomes Urmite Genomes"/>
        </authorList>
    </citation>
    <scope>NUCLEOTIDE SEQUENCE [LARGE SCALE GENOMIC DNA]</scope>
</reference>